<organism evidence="1 2">
    <name type="scientific">Neophaeococcomyces mojaviensis</name>
    <dbReference type="NCBI Taxonomy" id="3383035"/>
    <lineage>
        <taxon>Eukaryota</taxon>
        <taxon>Fungi</taxon>
        <taxon>Dikarya</taxon>
        <taxon>Ascomycota</taxon>
        <taxon>Pezizomycotina</taxon>
        <taxon>Eurotiomycetes</taxon>
        <taxon>Chaetothyriomycetidae</taxon>
        <taxon>Chaetothyriales</taxon>
        <taxon>Chaetothyriales incertae sedis</taxon>
        <taxon>Neophaeococcomyces</taxon>
    </lineage>
</organism>
<protein>
    <submittedName>
        <fullName evidence="1">Uncharacterized protein</fullName>
    </submittedName>
</protein>
<proteinExistence type="predicted"/>
<keyword evidence="2" id="KW-1185">Reference proteome</keyword>
<dbReference type="Proteomes" id="UP001172386">
    <property type="component" value="Unassembled WGS sequence"/>
</dbReference>
<sequence>MNVSMMSRIYGGAKLVIGWLGVRSDTSDLAIDTIHMWKQQGGLLKSRGDDDIDDILLQISENTSLLSPEIAEAIVQLFERVWWYRQWISQEIILAEDILIFCGEKTISWTDVLGAHEVWSTLREPDYAGHLETWQQLWLGVMVSGIFELFEQLRALRAAGDTILLDHLLPTFRGFQASDPRDKVFALLGFASDDSKPSPDYRLSARELYLRYATTELRNSHDVNILRHCFFNEKSFQDGIPSWVPDWSNSDIPASLSKTMYNCVETEFDMCQYSISDDLHMLRIPGTVVTKVARSVPASSPPPPQHLFPLPPFFHPSALQRRRNPRSGNH</sequence>
<name>A0ACC3ACE1_9EURO</name>
<dbReference type="EMBL" id="JAPDRQ010000039">
    <property type="protein sequence ID" value="KAJ9659516.1"/>
    <property type="molecule type" value="Genomic_DNA"/>
</dbReference>
<evidence type="ECO:0000313" key="2">
    <source>
        <dbReference type="Proteomes" id="UP001172386"/>
    </source>
</evidence>
<accession>A0ACC3ACE1</accession>
<evidence type="ECO:0000313" key="1">
    <source>
        <dbReference type="EMBL" id="KAJ9659516.1"/>
    </source>
</evidence>
<comment type="caution">
    <text evidence="1">The sequence shown here is derived from an EMBL/GenBank/DDBJ whole genome shotgun (WGS) entry which is preliminary data.</text>
</comment>
<reference evidence="1" key="1">
    <citation type="submission" date="2022-10" db="EMBL/GenBank/DDBJ databases">
        <title>Culturing micro-colonial fungi from biological soil crusts in the Mojave desert and describing Neophaeococcomyces mojavensis, and introducing the new genera and species Taxawa tesnikishii.</title>
        <authorList>
            <person name="Kurbessoian T."/>
            <person name="Stajich J.E."/>
        </authorList>
    </citation>
    <scope>NUCLEOTIDE SEQUENCE</scope>
    <source>
        <strain evidence="1">JES_112</strain>
    </source>
</reference>
<gene>
    <name evidence="1" type="ORF">H2198_003091</name>
</gene>